<protein>
    <submittedName>
        <fullName evidence="1">Uncharacterized protein</fullName>
    </submittedName>
</protein>
<name>A0ABU1ZA56_9BURK</name>
<proteinExistence type="predicted"/>
<organism evidence="1 2">
    <name type="scientific">Pelomonas aquatica</name>
    <dbReference type="NCBI Taxonomy" id="431058"/>
    <lineage>
        <taxon>Bacteria</taxon>
        <taxon>Pseudomonadati</taxon>
        <taxon>Pseudomonadota</taxon>
        <taxon>Betaproteobacteria</taxon>
        <taxon>Burkholderiales</taxon>
        <taxon>Sphaerotilaceae</taxon>
        <taxon>Roseateles</taxon>
    </lineage>
</organism>
<comment type="caution">
    <text evidence="1">The sequence shown here is derived from an EMBL/GenBank/DDBJ whole genome shotgun (WGS) entry which is preliminary data.</text>
</comment>
<dbReference type="EMBL" id="JAVDXQ010000003">
    <property type="protein sequence ID" value="MDR7296880.1"/>
    <property type="molecule type" value="Genomic_DNA"/>
</dbReference>
<evidence type="ECO:0000313" key="2">
    <source>
        <dbReference type="Proteomes" id="UP001180536"/>
    </source>
</evidence>
<keyword evidence="2" id="KW-1185">Reference proteome</keyword>
<evidence type="ECO:0000313" key="1">
    <source>
        <dbReference type="EMBL" id="MDR7296880.1"/>
    </source>
</evidence>
<dbReference type="Proteomes" id="UP001180536">
    <property type="component" value="Unassembled WGS sequence"/>
</dbReference>
<gene>
    <name evidence="1" type="ORF">J2X16_002227</name>
</gene>
<accession>A0ABU1ZA56</accession>
<sequence length="57" mass="6050">MIDFQSMQQKRAAGEFGAVRPQAACYRGATGDLLTNLSTEIVGNPRSLANHALGLDS</sequence>
<reference evidence="1 2" key="1">
    <citation type="submission" date="2023-07" db="EMBL/GenBank/DDBJ databases">
        <title>Sorghum-associated microbial communities from plants grown in Nebraska, USA.</title>
        <authorList>
            <person name="Schachtman D."/>
        </authorList>
    </citation>
    <scope>NUCLEOTIDE SEQUENCE [LARGE SCALE GENOMIC DNA]</scope>
    <source>
        <strain evidence="1 2">BE310</strain>
    </source>
</reference>